<dbReference type="EMBL" id="CP040396">
    <property type="protein sequence ID" value="QCT03016.1"/>
    <property type="molecule type" value="Genomic_DNA"/>
</dbReference>
<dbReference type="InterPro" id="IPR012938">
    <property type="entry name" value="Glc/Sorbosone_DH"/>
</dbReference>
<feature type="region of interest" description="Disordered" evidence="1">
    <location>
        <begin position="40"/>
        <end position="77"/>
    </location>
</feature>
<gene>
    <name evidence="3" type="ORF">E6C60_2304</name>
</gene>
<dbReference type="SUPFAM" id="SSF50952">
    <property type="entry name" value="Soluble quinoprotein glucose dehydrogenase"/>
    <property type="match status" value="1"/>
</dbReference>
<dbReference type="PANTHER" id="PTHR19328">
    <property type="entry name" value="HEDGEHOG-INTERACTING PROTEIN"/>
    <property type="match status" value="1"/>
</dbReference>
<protein>
    <submittedName>
        <fullName evidence="3">Glucose sorbosone dehydrogenase</fullName>
    </submittedName>
</protein>
<evidence type="ECO:0000313" key="4">
    <source>
        <dbReference type="Proteomes" id="UP000300879"/>
    </source>
</evidence>
<feature type="domain" description="Glucose/Sorbosone dehydrogenase" evidence="2">
    <location>
        <begin position="87"/>
        <end position="383"/>
    </location>
</feature>
<dbReference type="KEGG" id="palo:E6C60_2304"/>
<evidence type="ECO:0000259" key="2">
    <source>
        <dbReference type="Pfam" id="PF07995"/>
    </source>
</evidence>
<dbReference type="Pfam" id="PF07995">
    <property type="entry name" value="GSDH"/>
    <property type="match status" value="1"/>
</dbReference>
<name>A0A4P8XK23_9BACL</name>
<feature type="region of interest" description="Disordered" evidence="1">
    <location>
        <begin position="377"/>
        <end position="403"/>
    </location>
</feature>
<keyword evidence="4" id="KW-1185">Reference proteome</keyword>
<dbReference type="AlphaFoldDB" id="A0A4P8XK23"/>
<dbReference type="Proteomes" id="UP000300879">
    <property type="component" value="Chromosome"/>
</dbReference>
<organism evidence="3 4">
    <name type="scientific">Paenibacillus algicola</name>
    <dbReference type="NCBI Taxonomy" id="2565926"/>
    <lineage>
        <taxon>Bacteria</taxon>
        <taxon>Bacillati</taxon>
        <taxon>Bacillota</taxon>
        <taxon>Bacilli</taxon>
        <taxon>Bacillales</taxon>
        <taxon>Paenibacillaceae</taxon>
        <taxon>Paenibacillus</taxon>
    </lineage>
</organism>
<feature type="compositionally biased region" description="Polar residues" evidence="1">
    <location>
        <begin position="57"/>
        <end position="77"/>
    </location>
</feature>
<dbReference type="PANTHER" id="PTHR19328:SF13">
    <property type="entry name" value="HIPL1 PROTEIN"/>
    <property type="match status" value="1"/>
</dbReference>
<accession>A0A4P8XK23</accession>
<evidence type="ECO:0000256" key="1">
    <source>
        <dbReference type="SAM" id="MobiDB-lite"/>
    </source>
</evidence>
<dbReference type="InterPro" id="IPR011042">
    <property type="entry name" value="6-blade_b-propeller_TolB-like"/>
</dbReference>
<proteinExistence type="predicted"/>
<reference evidence="3 4" key="1">
    <citation type="submission" date="2019-05" db="EMBL/GenBank/DDBJ databases">
        <authorList>
            <person name="Chen C."/>
        </authorList>
    </citation>
    <scope>NUCLEOTIDE SEQUENCE [LARGE SCALE GENOMIC DNA]</scope>
    <source>
        <strain evidence="3 4">HB172198</strain>
    </source>
</reference>
<dbReference type="Gene3D" id="2.120.10.30">
    <property type="entry name" value="TolB, C-terminal domain"/>
    <property type="match status" value="1"/>
</dbReference>
<evidence type="ECO:0000313" key="3">
    <source>
        <dbReference type="EMBL" id="QCT03016.1"/>
    </source>
</evidence>
<sequence length="403" mass="44223">MLNTAGNPAVFLFIETEEVQHMKKSWIWLLSAALLSSCSSSPVQDESSGDQEAPVDQHSSGSQAPKQNSEQESSDGSYTYSVVAEELQIPWSIAISGKDIYISEREGQIVSLKDGHRERLPVDTKQPVKAQGEGGLLGLVLAPDFASSRLAYAYHTYEEGGEMKNRVILIRQEEEAWQEVEAFIEDIPGSNVHNGGRMKWGPDKKLYLTTGDAGEGEMAQNVESLGGKILRMNPDGSIPEDNPFPNSYVYSYGHRNSQGLAWDAAGRMFNSEHGPSGRVGGHDEINSIEPGSNYGWPDNIGDEQQEGMVPPLLHTGEEAIAPSGTLYEQEDMLLIAGLRGEALYRFDLEKKKLNTVLDGVGRIRDVQMSEDGVYLITNNTDGRGTPSPGDDRLLLLQPKQEQK</sequence>
<dbReference type="InterPro" id="IPR011041">
    <property type="entry name" value="Quinoprot_gluc/sorb_DH_b-prop"/>
</dbReference>